<accession>V6I4A5</accession>
<name>V6I4A5_9LEPT</name>
<evidence type="ECO:0000313" key="2">
    <source>
        <dbReference type="Proteomes" id="UP000018747"/>
    </source>
</evidence>
<proteinExistence type="predicted"/>
<protein>
    <submittedName>
        <fullName evidence="1">Uncharacterized protein</fullName>
    </submittedName>
</protein>
<organism evidence="1 2">
    <name type="scientific">Leptospira alexanderi serovar Manhao 3 str. L 60</name>
    <dbReference type="NCBI Taxonomy" id="1049759"/>
    <lineage>
        <taxon>Bacteria</taxon>
        <taxon>Pseudomonadati</taxon>
        <taxon>Spirochaetota</taxon>
        <taxon>Spirochaetia</taxon>
        <taxon>Leptospirales</taxon>
        <taxon>Leptospiraceae</taxon>
        <taxon>Leptospira</taxon>
    </lineage>
</organism>
<dbReference type="EMBL" id="AHMT02000003">
    <property type="protein sequence ID" value="EQA64607.1"/>
    <property type="molecule type" value="Genomic_DNA"/>
</dbReference>
<comment type="caution">
    <text evidence="1">The sequence shown here is derived from an EMBL/GenBank/DDBJ whole genome shotgun (WGS) entry which is preliminary data.</text>
</comment>
<dbReference type="AlphaFoldDB" id="V6I4A5"/>
<reference evidence="1" key="1">
    <citation type="submission" date="2013-05" db="EMBL/GenBank/DDBJ databases">
        <authorList>
            <person name="Harkins D.M."/>
            <person name="Durkin A.S."/>
            <person name="Brinkac L.M."/>
            <person name="Haft D.H."/>
            <person name="Selengut J.D."/>
            <person name="Sanka R."/>
            <person name="DePew J."/>
            <person name="Purushe J."/>
            <person name="Hartskeerl R.A."/>
            <person name="Ahmed A."/>
            <person name="van der Linden H."/>
            <person name="Goris M.G.A."/>
            <person name="Vinetz J.M."/>
            <person name="Sutton G.G."/>
            <person name="Nierman W.C."/>
            <person name="Fouts D.E."/>
        </authorList>
    </citation>
    <scope>NUCLEOTIDE SEQUENCE [LARGE SCALE GENOMIC DNA]</scope>
    <source>
        <strain evidence="1">L 60</strain>
    </source>
</reference>
<evidence type="ECO:0000313" key="1">
    <source>
        <dbReference type="EMBL" id="EQA64607.1"/>
    </source>
</evidence>
<gene>
    <name evidence="1" type="ORF">LEP1GSC062_3579</name>
</gene>
<sequence length="42" mass="4883">MKRVFYNIQSKKLSTFLQKEILSLFSYVGVENVSSKQGSRIQ</sequence>
<keyword evidence="2" id="KW-1185">Reference proteome</keyword>
<dbReference type="Proteomes" id="UP000018747">
    <property type="component" value="Unassembled WGS sequence"/>
</dbReference>